<keyword evidence="4 5" id="KW-0408">Iron</keyword>
<dbReference type="PANTHER" id="PTHR24305">
    <property type="entry name" value="CYTOCHROME P450"/>
    <property type="match status" value="1"/>
</dbReference>
<dbReference type="InterPro" id="IPR050121">
    <property type="entry name" value="Cytochrome_P450_monoxygenase"/>
</dbReference>
<dbReference type="GO" id="GO:0004497">
    <property type="term" value="F:monooxygenase activity"/>
    <property type="evidence" value="ECO:0007669"/>
    <property type="project" value="UniProtKB-KW"/>
</dbReference>
<evidence type="ECO:0000256" key="3">
    <source>
        <dbReference type="ARBA" id="ARBA00022723"/>
    </source>
</evidence>
<feature type="binding site" description="axial binding residue" evidence="5">
    <location>
        <position position="456"/>
    </location>
    <ligand>
        <name>heme</name>
        <dbReference type="ChEBI" id="CHEBI:30413"/>
    </ligand>
    <ligandPart>
        <name>Fe</name>
        <dbReference type="ChEBI" id="CHEBI:18248"/>
    </ligandPart>
</feature>
<dbReference type="CDD" id="cd11060">
    <property type="entry name" value="CYP57A1-like"/>
    <property type="match status" value="1"/>
</dbReference>
<evidence type="ECO:0000256" key="4">
    <source>
        <dbReference type="ARBA" id="ARBA00023004"/>
    </source>
</evidence>
<dbReference type="PRINTS" id="PR00385">
    <property type="entry name" value="P450"/>
</dbReference>
<dbReference type="GO" id="GO:0016705">
    <property type="term" value="F:oxidoreductase activity, acting on paired donors, with incorporation or reduction of molecular oxygen"/>
    <property type="evidence" value="ECO:0007669"/>
    <property type="project" value="InterPro"/>
</dbReference>
<dbReference type="GO" id="GO:0020037">
    <property type="term" value="F:heme binding"/>
    <property type="evidence" value="ECO:0007669"/>
    <property type="project" value="InterPro"/>
</dbReference>
<evidence type="ECO:0000313" key="8">
    <source>
        <dbReference type="EMBL" id="GEM06298.1"/>
    </source>
</evidence>
<dbReference type="InterPro" id="IPR002401">
    <property type="entry name" value="Cyt_P450_E_grp-I"/>
</dbReference>
<dbReference type="OrthoDB" id="1470350at2759"/>
<dbReference type="InterPro" id="IPR017972">
    <property type="entry name" value="Cyt_P450_CS"/>
</dbReference>
<dbReference type="Pfam" id="PF00067">
    <property type="entry name" value="p450"/>
    <property type="match status" value="1"/>
</dbReference>
<sequence length="531" mass="58795">MPLTQAVNLASEHLPLTVVLTILASLASWAIYNAFFSPLADVPGPLSARFGLGSWMSSRALKYDMGWALAELHKQHGTAVRVSRNMVSLVDPSVITEIYRYGGSYEKTSFYTYFRADKPSLMSTLGNHDHALMRRAESPAYTMTLLVDLEDHVDSCLEDLVSYLDKAIVAGKGKGTVDMGMMMQLLAMDVIGELAFGGTFGLCKAGKDTQGFLPMLEAFVDVCCLCGTQPWAGLPLIAFCNWKVGAQGPQALAAKSSKAVKDRLAQIKKAYETGDEPRRDMLSKLVMAKNADGSPYSVRQIEVAASSILGAGSDTTAITMRALLYFIVRDPAVYAKVMRELEDAFESGLLSLPVKYSGGTKLSYFQSCLKETLRLHPAVPWTLPRVVPKDGAVLAGRYFAPGTQVAMSPFVFHRRTEAFGPDAAVFRPERWLEATEEEKKVMERNLITFGSGSRVCIGKNISLMEITKVLPTLFWKYRFSFTPRNLPNSPHRLPGRTVDGTLDDKEPWHVKSQWFAVQHDFWVDVEEREEA</sequence>
<dbReference type="Proteomes" id="UP000321518">
    <property type="component" value="Unassembled WGS sequence"/>
</dbReference>
<evidence type="ECO:0000256" key="5">
    <source>
        <dbReference type="PIRSR" id="PIRSR602401-1"/>
    </source>
</evidence>
<evidence type="ECO:0000256" key="2">
    <source>
        <dbReference type="ARBA" id="ARBA00010617"/>
    </source>
</evidence>
<comment type="cofactor">
    <cofactor evidence="1 5">
        <name>heme</name>
        <dbReference type="ChEBI" id="CHEBI:30413"/>
    </cofactor>
</comment>
<proteinExistence type="inferred from homology"/>
<evidence type="ECO:0000256" key="7">
    <source>
        <dbReference type="SAM" id="Phobius"/>
    </source>
</evidence>
<name>A0A511K7I5_RHOTO</name>
<comment type="similarity">
    <text evidence="2 6">Belongs to the cytochrome P450 family.</text>
</comment>
<dbReference type="InterPro" id="IPR036396">
    <property type="entry name" value="Cyt_P450_sf"/>
</dbReference>
<accession>A0A511K7I5</accession>
<keyword evidence="6" id="KW-0560">Oxidoreductase</keyword>
<dbReference type="PROSITE" id="PS00086">
    <property type="entry name" value="CYTOCHROME_P450"/>
    <property type="match status" value="1"/>
</dbReference>
<dbReference type="SUPFAM" id="SSF48264">
    <property type="entry name" value="Cytochrome P450"/>
    <property type="match status" value="1"/>
</dbReference>
<dbReference type="PANTHER" id="PTHR24305:SF232">
    <property type="entry name" value="P450, PUTATIVE (EUROFUNG)-RELATED"/>
    <property type="match status" value="1"/>
</dbReference>
<evidence type="ECO:0000256" key="6">
    <source>
        <dbReference type="RuleBase" id="RU000461"/>
    </source>
</evidence>
<keyword evidence="7" id="KW-1133">Transmembrane helix</keyword>
<dbReference type="Gene3D" id="1.10.630.10">
    <property type="entry name" value="Cytochrome P450"/>
    <property type="match status" value="1"/>
</dbReference>
<reference evidence="8 9" key="1">
    <citation type="submission" date="2019-07" db="EMBL/GenBank/DDBJ databases">
        <title>Rhodotorula toruloides NBRC10032 genome sequencing.</title>
        <authorList>
            <person name="Shida Y."/>
            <person name="Takaku H."/>
            <person name="Ogasawara W."/>
            <person name="Mori K."/>
        </authorList>
    </citation>
    <scope>NUCLEOTIDE SEQUENCE [LARGE SCALE GENOMIC DNA]</scope>
    <source>
        <strain evidence="8 9">NBRC10032</strain>
    </source>
</reference>
<feature type="transmembrane region" description="Helical" evidence="7">
    <location>
        <begin position="12"/>
        <end position="32"/>
    </location>
</feature>
<dbReference type="GO" id="GO:0005506">
    <property type="term" value="F:iron ion binding"/>
    <property type="evidence" value="ECO:0007669"/>
    <property type="project" value="InterPro"/>
</dbReference>
<keyword evidence="5 6" id="KW-0349">Heme</keyword>
<evidence type="ECO:0000256" key="1">
    <source>
        <dbReference type="ARBA" id="ARBA00001971"/>
    </source>
</evidence>
<keyword evidence="7" id="KW-0812">Transmembrane</keyword>
<keyword evidence="6" id="KW-0503">Monooxygenase</keyword>
<dbReference type="AlphaFoldDB" id="A0A511K7I5"/>
<dbReference type="InterPro" id="IPR001128">
    <property type="entry name" value="Cyt_P450"/>
</dbReference>
<dbReference type="EMBL" id="BJWK01000001">
    <property type="protein sequence ID" value="GEM06298.1"/>
    <property type="molecule type" value="Genomic_DNA"/>
</dbReference>
<keyword evidence="7" id="KW-0472">Membrane</keyword>
<comment type="caution">
    <text evidence="8">The sequence shown here is derived from an EMBL/GenBank/DDBJ whole genome shotgun (WGS) entry which is preliminary data.</text>
</comment>
<gene>
    <name evidence="8" type="ORF">Rt10032_c01g0315</name>
</gene>
<protein>
    <submittedName>
        <fullName evidence="8">Cytochrome P450</fullName>
    </submittedName>
</protein>
<evidence type="ECO:0000313" key="9">
    <source>
        <dbReference type="Proteomes" id="UP000321518"/>
    </source>
</evidence>
<dbReference type="PRINTS" id="PR00463">
    <property type="entry name" value="EP450I"/>
</dbReference>
<organism evidence="8 9">
    <name type="scientific">Rhodotorula toruloides</name>
    <name type="common">Yeast</name>
    <name type="synonym">Rhodosporidium toruloides</name>
    <dbReference type="NCBI Taxonomy" id="5286"/>
    <lineage>
        <taxon>Eukaryota</taxon>
        <taxon>Fungi</taxon>
        <taxon>Dikarya</taxon>
        <taxon>Basidiomycota</taxon>
        <taxon>Pucciniomycotina</taxon>
        <taxon>Microbotryomycetes</taxon>
        <taxon>Sporidiobolales</taxon>
        <taxon>Sporidiobolaceae</taxon>
        <taxon>Rhodotorula</taxon>
    </lineage>
</organism>
<keyword evidence="3 5" id="KW-0479">Metal-binding</keyword>